<dbReference type="OrthoDB" id="5870228at2759"/>
<sequence length="99" mass="11162">MFSILIAKCIILLCFVIGIQGVQSPTCRNYHCNEGFKCVMVEPPDDCRNCPMRPYCVLRECCTRCDLNCARGYKCMLTATDWCPYATCGPPVEDPPPEE</sequence>
<proteinExistence type="predicted"/>
<reference evidence="2 3" key="1">
    <citation type="submission" date="2018-11" db="EMBL/GenBank/DDBJ databases">
        <authorList>
            <consortium name="Pathogen Informatics"/>
        </authorList>
    </citation>
    <scope>NUCLEOTIDE SEQUENCE [LARGE SCALE GENOMIC DNA]</scope>
</reference>
<protein>
    <submittedName>
        <fullName evidence="2">Uncharacterized protein</fullName>
    </submittedName>
</protein>
<evidence type="ECO:0000313" key="2">
    <source>
        <dbReference type="EMBL" id="VDM68257.1"/>
    </source>
</evidence>
<dbReference type="EMBL" id="UYYB01008227">
    <property type="protein sequence ID" value="VDM68257.1"/>
    <property type="molecule type" value="Genomic_DNA"/>
</dbReference>
<keyword evidence="1" id="KW-0732">Signal</keyword>
<evidence type="ECO:0000313" key="3">
    <source>
        <dbReference type="Proteomes" id="UP000270094"/>
    </source>
</evidence>
<dbReference type="AlphaFoldDB" id="A0A3P7IVG9"/>
<evidence type="ECO:0000256" key="1">
    <source>
        <dbReference type="SAM" id="SignalP"/>
    </source>
</evidence>
<feature type="signal peptide" evidence="1">
    <location>
        <begin position="1"/>
        <end position="21"/>
    </location>
</feature>
<keyword evidence="3" id="KW-1185">Reference proteome</keyword>
<dbReference type="Proteomes" id="UP000270094">
    <property type="component" value="Unassembled WGS sequence"/>
</dbReference>
<organism evidence="2 3">
    <name type="scientific">Strongylus vulgaris</name>
    <name type="common">Blood worm</name>
    <dbReference type="NCBI Taxonomy" id="40348"/>
    <lineage>
        <taxon>Eukaryota</taxon>
        <taxon>Metazoa</taxon>
        <taxon>Ecdysozoa</taxon>
        <taxon>Nematoda</taxon>
        <taxon>Chromadorea</taxon>
        <taxon>Rhabditida</taxon>
        <taxon>Rhabditina</taxon>
        <taxon>Rhabditomorpha</taxon>
        <taxon>Strongyloidea</taxon>
        <taxon>Strongylidae</taxon>
        <taxon>Strongylus</taxon>
    </lineage>
</organism>
<feature type="chain" id="PRO_5018204332" evidence="1">
    <location>
        <begin position="22"/>
        <end position="99"/>
    </location>
</feature>
<accession>A0A3P7IVG9</accession>
<name>A0A3P7IVG9_STRVU</name>
<gene>
    <name evidence="2" type="ORF">SVUK_LOCUS3255</name>
</gene>